<organism evidence="9 11">
    <name type="scientific">Aneurinibacillus migulanus</name>
    <name type="common">Bacillus migulanus</name>
    <dbReference type="NCBI Taxonomy" id="47500"/>
    <lineage>
        <taxon>Bacteria</taxon>
        <taxon>Bacillati</taxon>
        <taxon>Bacillota</taxon>
        <taxon>Bacilli</taxon>
        <taxon>Bacillales</taxon>
        <taxon>Paenibacillaceae</taxon>
        <taxon>Aneurinibacillus group</taxon>
        <taxon>Aneurinibacillus</taxon>
    </lineage>
</organism>
<protein>
    <submittedName>
        <fullName evidence="9 10">Nitroreductase</fullName>
    </submittedName>
</protein>
<feature type="domain" description="Nitroreductase" evidence="8">
    <location>
        <begin position="9"/>
        <end position="172"/>
    </location>
</feature>
<evidence type="ECO:0000313" key="11">
    <source>
        <dbReference type="Proteomes" id="UP000037269"/>
    </source>
</evidence>
<evidence type="ECO:0000259" key="8">
    <source>
        <dbReference type="Pfam" id="PF00881"/>
    </source>
</evidence>
<dbReference type="InterPro" id="IPR052530">
    <property type="entry name" value="NAD(P)H_nitroreductase"/>
</dbReference>
<name>A0A0D1W405_ANEMI</name>
<keyword evidence="5" id="KW-0521">NADP</keyword>
<evidence type="ECO:0000256" key="6">
    <source>
        <dbReference type="ARBA" id="ARBA00023002"/>
    </source>
</evidence>
<dbReference type="SUPFAM" id="SSF55469">
    <property type="entry name" value="FMN-dependent nitroreductase-like"/>
    <property type="match status" value="1"/>
</dbReference>
<dbReference type="PANTHER" id="PTHR43821">
    <property type="entry name" value="NAD(P)H NITROREDUCTASE YDJA-RELATED"/>
    <property type="match status" value="1"/>
</dbReference>
<evidence type="ECO:0000256" key="1">
    <source>
        <dbReference type="ARBA" id="ARBA00001917"/>
    </source>
</evidence>
<keyword evidence="11" id="KW-1185">Reference proteome</keyword>
<evidence type="ECO:0000313" key="9">
    <source>
        <dbReference type="EMBL" id="KON90911.1"/>
    </source>
</evidence>
<keyword evidence="3" id="KW-0285">Flavoprotein</keyword>
<dbReference type="Proteomes" id="UP000182836">
    <property type="component" value="Unassembled WGS sequence"/>
</dbReference>
<reference evidence="9 11" key="1">
    <citation type="submission" date="2015-07" db="EMBL/GenBank/DDBJ databases">
        <title>Fjat-14205 dsm 2895.</title>
        <authorList>
            <person name="Liu B."/>
            <person name="Wang J."/>
            <person name="Zhu Y."/>
            <person name="Liu G."/>
            <person name="Chen Q."/>
            <person name="Chen Z."/>
            <person name="Lan J."/>
            <person name="Che J."/>
            <person name="Ge C."/>
            <person name="Shi H."/>
            <person name="Pan Z."/>
            <person name="Liu X."/>
        </authorList>
    </citation>
    <scope>NUCLEOTIDE SEQUENCE [LARGE SCALE GENOMIC DNA]</scope>
    <source>
        <strain evidence="9 11">DSM 2895</strain>
    </source>
</reference>
<dbReference type="EMBL" id="LGUG01000009">
    <property type="protein sequence ID" value="KON90911.1"/>
    <property type="molecule type" value="Genomic_DNA"/>
</dbReference>
<evidence type="ECO:0000256" key="4">
    <source>
        <dbReference type="ARBA" id="ARBA00022643"/>
    </source>
</evidence>
<dbReference type="CDD" id="cd02135">
    <property type="entry name" value="YdjA-like"/>
    <property type="match status" value="1"/>
</dbReference>
<keyword evidence="4" id="KW-0288">FMN</keyword>
<dbReference type="GO" id="GO:0016491">
    <property type="term" value="F:oxidoreductase activity"/>
    <property type="evidence" value="ECO:0007669"/>
    <property type="project" value="UniProtKB-KW"/>
</dbReference>
<dbReference type="STRING" id="47500.AF333_28350"/>
<proteinExistence type="inferred from homology"/>
<evidence type="ECO:0000256" key="5">
    <source>
        <dbReference type="ARBA" id="ARBA00022857"/>
    </source>
</evidence>
<gene>
    <name evidence="9" type="ORF">AF333_28350</name>
    <name evidence="10" type="ORF">SAMN04487909_13231</name>
</gene>
<dbReference type="InterPro" id="IPR026021">
    <property type="entry name" value="YdjA-like"/>
</dbReference>
<accession>A0A0D1W405</accession>
<dbReference type="AlphaFoldDB" id="A0A0D1W405"/>
<evidence type="ECO:0000256" key="3">
    <source>
        <dbReference type="ARBA" id="ARBA00022630"/>
    </source>
</evidence>
<comment type="similarity">
    <text evidence="2">Belongs to the nitroreductase family.</text>
</comment>
<dbReference type="Pfam" id="PF00881">
    <property type="entry name" value="Nitroreductase"/>
    <property type="match status" value="1"/>
</dbReference>
<dbReference type="Proteomes" id="UP000037269">
    <property type="component" value="Unassembled WGS sequence"/>
</dbReference>
<keyword evidence="7" id="KW-0520">NAD</keyword>
<dbReference type="GeneID" id="42309044"/>
<dbReference type="RefSeq" id="WP_043067202.1">
    <property type="nucleotide sequence ID" value="NZ_BJOA01000136.1"/>
</dbReference>
<dbReference type="InterPro" id="IPR000415">
    <property type="entry name" value="Nitroreductase-like"/>
</dbReference>
<dbReference type="PATRIC" id="fig|47500.8.peg.2219"/>
<evidence type="ECO:0000256" key="7">
    <source>
        <dbReference type="ARBA" id="ARBA00023027"/>
    </source>
</evidence>
<dbReference type="EMBL" id="FNED01000032">
    <property type="protein sequence ID" value="SDJ91410.1"/>
    <property type="molecule type" value="Genomic_DNA"/>
</dbReference>
<dbReference type="Gene3D" id="3.40.109.10">
    <property type="entry name" value="NADH Oxidase"/>
    <property type="match status" value="1"/>
</dbReference>
<dbReference type="InterPro" id="IPR029479">
    <property type="entry name" value="Nitroreductase"/>
</dbReference>
<keyword evidence="6" id="KW-0560">Oxidoreductase</keyword>
<dbReference type="PANTHER" id="PTHR43821:SF1">
    <property type="entry name" value="NAD(P)H NITROREDUCTASE YDJA-RELATED"/>
    <property type="match status" value="1"/>
</dbReference>
<evidence type="ECO:0000313" key="10">
    <source>
        <dbReference type="EMBL" id="SDJ91410.1"/>
    </source>
</evidence>
<sequence>MVSSLESIITSRRTVRKTKSSPIPLEIIEDILEKAAYAPFHSEVEPWSVKIASTEEEKQYFLDCILRSYDRTGVFASYSEEQVEKVKAAYKEYLSSTPVTMIVATDVFQDEKKDFESIGATCSFIQNIQLLSWEKNIGTVWRTNPYIFDPVFAKDIGIPPSKKVIGSVHLGYPEQVPKAKERRPVHEWMTRIAP</sequence>
<evidence type="ECO:0000313" key="12">
    <source>
        <dbReference type="Proteomes" id="UP000182836"/>
    </source>
</evidence>
<evidence type="ECO:0000256" key="2">
    <source>
        <dbReference type="ARBA" id="ARBA00007118"/>
    </source>
</evidence>
<comment type="cofactor">
    <cofactor evidence="1">
        <name>FMN</name>
        <dbReference type="ChEBI" id="CHEBI:58210"/>
    </cofactor>
</comment>
<reference evidence="10 12" key="2">
    <citation type="submission" date="2016-10" db="EMBL/GenBank/DDBJ databases">
        <authorList>
            <person name="de Groot N.N."/>
        </authorList>
    </citation>
    <scope>NUCLEOTIDE SEQUENCE [LARGE SCALE GENOMIC DNA]</scope>
    <source>
        <strain evidence="10 12">DSM 2895</strain>
    </source>
</reference>